<dbReference type="AlphaFoldDB" id="A0ABD1TS19"/>
<evidence type="ECO:0000313" key="2">
    <source>
        <dbReference type="Proteomes" id="UP001604277"/>
    </source>
</evidence>
<evidence type="ECO:0000313" key="1">
    <source>
        <dbReference type="EMBL" id="KAL2515521.1"/>
    </source>
</evidence>
<keyword evidence="2" id="KW-1185">Reference proteome</keyword>
<proteinExistence type="predicted"/>
<dbReference type="Proteomes" id="UP001604277">
    <property type="component" value="Unassembled WGS sequence"/>
</dbReference>
<reference evidence="2" key="1">
    <citation type="submission" date="2024-07" db="EMBL/GenBank/DDBJ databases">
        <title>Two chromosome-level genome assemblies of Korean endemic species Abeliophyllum distichum and Forsythia ovata (Oleaceae).</title>
        <authorList>
            <person name="Jang H."/>
        </authorList>
    </citation>
    <scope>NUCLEOTIDE SEQUENCE [LARGE SCALE GENOMIC DNA]</scope>
</reference>
<dbReference type="EMBL" id="JBFOLJ010000008">
    <property type="protein sequence ID" value="KAL2515521.1"/>
    <property type="molecule type" value="Genomic_DNA"/>
</dbReference>
<sequence length="111" mass="12648">MAITATSSAARYVFRSSAICSRLGSQSKAARCPFRLPFWNTLTYGIFRCPAEMSAWANVPEEQKAHFTGCVYEFFNINPRRYSKADYKLIVDGIEDTAARRYRQYNANVNA</sequence>
<gene>
    <name evidence="1" type="ORF">Fot_29492</name>
</gene>
<organism evidence="1 2">
    <name type="scientific">Forsythia ovata</name>
    <dbReference type="NCBI Taxonomy" id="205694"/>
    <lineage>
        <taxon>Eukaryota</taxon>
        <taxon>Viridiplantae</taxon>
        <taxon>Streptophyta</taxon>
        <taxon>Embryophyta</taxon>
        <taxon>Tracheophyta</taxon>
        <taxon>Spermatophyta</taxon>
        <taxon>Magnoliopsida</taxon>
        <taxon>eudicotyledons</taxon>
        <taxon>Gunneridae</taxon>
        <taxon>Pentapetalae</taxon>
        <taxon>asterids</taxon>
        <taxon>lamiids</taxon>
        <taxon>Lamiales</taxon>
        <taxon>Oleaceae</taxon>
        <taxon>Forsythieae</taxon>
        <taxon>Forsythia</taxon>
    </lineage>
</organism>
<protein>
    <submittedName>
        <fullName evidence="1">Uncharacterized protein</fullName>
    </submittedName>
</protein>
<accession>A0ABD1TS19</accession>
<name>A0ABD1TS19_9LAMI</name>
<comment type="caution">
    <text evidence="1">The sequence shown here is derived from an EMBL/GenBank/DDBJ whole genome shotgun (WGS) entry which is preliminary data.</text>
</comment>